<protein>
    <submittedName>
        <fullName evidence="1">NTF2-like protein</fullName>
    </submittedName>
</protein>
<comment type="caution">
    <text evidence="1">The sequence shown here is derived from an EMBL/GenBank/DDBJ whole genome shotgun (WGS) entry which is preliminary data.</text>
</comment>
<gene>
    <name evidence="1" type="ORF">BV25DRAFT_1911410</name>
</gene>
<reference evidence="1" key="2">
    <citation type="journal article" date="2022" name="New Phytol.">
        <title>Evolutionary transition to the ectomycorrhizal habit in the genomes of a hyperdiverse lineage of mushroom-forming fungi.</title>
        <authorList>
            <person name="Looney B."/>
            <person name="Miyauchi S."/>
            <person name="Morin E."/>
            <person name="Drula E."/>
            <person name="Courty P.E."/>
            <person name="Kohler A."/>
            <person name="Kuo A."/>
            <person name="LaButti K."/>
            <person name="Pangilinan J."/>
            <person name="Lipzen A."/>
            <person name="Riley R."/>
            <person name="Andreopoulos W."/>
            <person name="He G."/>
            <person name="Johnson J."/>
            <person name="Nolan M."/>
            <person name="Tritt A."/>
            <person name="Barry K.W."/>
            <person name="Grigoriev I.V."/>
            <person name="Nagy L.G."/>
            <person name="Hibbett D."/>
            <person name="Henrissat B."/>
            <person name="Matheny P.B."/>
            <person name="Labbe J."/>
            <person name="Martin F.M."/>
        </authorList>
    </citation>
    <scope>NUCLEOTIDE SEQUENCE</scope>
    <source>
        <strain evidence="1">HHB10654</strain>
    </source>
</reference>
<dbReference type="EMBL" id="MU277188">
    <property type="protein sequence ID" value="KAI0068437.1"/>
    <property type="molecule type" value="Genomic_DNA"/>
</dbReference>
<dbReference type="Proteomes" id="UP000814140">
    <property type="component" value="Unassembled WGS sequence"/>
</dbReference>
<organism evidence="1 2">
    <name type="scientific">Artomyces pyxidatus</name>
    <dbReference type="NCBI Taxonomy" id="48021"/>
    <lineage>
        <taxon>Eukaryota</taxon>
        <taxon>Fungi</taxon>
        <taxon>Dikarya</taxon>
        <taxon>Basidiomycota</taxon>
        <taxon>Agaricomycotina</taxon>
        <taxon>Agaricomycetes</taxon>
        <taxon>Russulales</taxon>
        <taxon>Auriscalpiaceae</taxon>
        <taxon>Artomyces</taxon>
    </lineage>
</organism>
<name>A0ACB8TJ14_9AGAM</name>
<evidence type="ECO:0000313" key="2">
    <source>
        <dbReference type="Proteomes" id="UP000814140"/>
    </source>
</evidence>
<accession>A0ACB8TJ14</accession>
<keyword evidence="2" id="KW-1185">Reference proteome</keyword>
<proteinExistence type="predicted"/>
<reference evidence="1" key="1">
    <citation type="submission" date="2021-03" db="EMBL/GenBank/DDBJ databases">
        <authorList>
            <consortium name="DOE Joint Genome Institute"/>
            <person name="Ahrendt S."/>
            <person name="Looney B.P."/>
            <person name="Miyauchi S."/>
            <person name="Morin E."/>
            <person name="Drula E."/>
            <person name="Courty P.E."/>
            <person name="Chicoki N."/>
            <person name="Fauchery L."/>
            <person name="Kohler A."/>
            <person name="Kuo A."/>
            <person name="Labutti K."/>
            <person name="Pangilinan J."/>
            <person name="Lipzen A."/>
            <person name="Riley R."/>
            <person name="Andreopoulos W."/>
            <person name="He G."/>
            <person name="Johnson J."/>
            <person name="Barry K.W."/>
            <person name="Grigoriev I.V."/>
            <person name="Nagy L."/>
            <person name="Hibbett D."/>
            <person name="Henrissat B."/>
            <person name="Matheny P.B."/>
            <person name="Labbe J."/>
            <person name="Martin F."/>
        </authorList>
    </citation>
    <scope>NUCLEOTIDE SEQUENCE</scope>
    <source>
        <strain evidence="1">HHB10654</strain>
    </source>
</reference>
<evidence type="ECO:0000313" key="1">
    <source>
        <dbReference type="EMBL" id="KAI0068437.1"/>
    </source>
</evidence>
<sequence length="401" mass="44617">MHRIYTNSVKSISKAPLIVIFIAEEQSGWCEQLTEEGYDVFQIIYPYTNLAPVGESIIAAGIHIRGRDGSWALVTYGLLRDDVLSVARLVKDADVPTPKACVHYAPLLEDSTSLLSRDGTGRYTSTMVHLSSAQEQLHASLELLTTSDSLGYSLSSAEYPPISVFAYPKVPSTPPFPYKSQAPATVRAGQAPVPIDPYIRSATSLAYSRTLDLLRRQLGPRFDLEKLWERHTYYEFVERDAPKTMSTMVNVPYVNHVATLTGGMGYDDLARFYKYHFTKVSPPDTELITISRTVGADRIIDEMIFKATHTTEIEYFLPGVRPTGKPLEIAMVGVVAFRGDKLTFEHLYWDQASTLVQLGLLDRTSLPIAGVEVAQKVMNPFGVPSNTLLTRWKESEGLSID</sequence>